<dbReference type="InterPro" id="IPR029045">
    <property type="entry name" value="ClpP/crotonase-like_dom_sf"/>
</dbReference>
<dbReference type="Gene3D" id="1.10.12.10">
    <property type="entry name" value="Lyase 2-enoyl-coa Hydratase, Chain A, domain 2"/>
    <property type="match status" value="1"/>
</dbReference>
<dbReference type="Proteomes" id="UP001265700">
    <property type="component" value="Unassembled WGS sequence"/>
</dbReference>
<protein>
    <submittedName>
        <fullName evidence="3">2-(1,2-epoxy-1,2-dihydrophenyl)acetyl-CoA isomerase</fullName>
        <ecNumber evidence="3">5.3.3.18</ecNumber>
    </submittedName>
</protein>
<accession>A0ABU1WTU3</accession>
<gene>
    <name evidence="3" type="ORF">J2W49_004697</name>
</gene>
<keyword evidence="4" id="KW-1185">Reference proteome</keyword>
<dbReference type="InterPro" id="IPR018376">
    <property type="entry name" value="Enoyl-CoA_hyd/isom_CS"/>
</dbReference>
<keyword evidence="3" id="KW-0413">Isomerase</keyword>
<dbReference type="EC" id="5.3.3.18" evidence="3"/>
<dbReference type="Pfam" id="PF00378">
    <property type="entry name" value="ECH_1"/>
    <property type="match status" value="1"/>
</dbReference>
<dbReference type="PANTHER" id="PTHR43459">
    <property type="entry name" value="ENOYL-COA HYDRATASE"/>
    <property type="match status" value="1"/>
</dbReference>
<dbReference type="GO" id="GO:0016853">
    <property type="term" value="F:isomerase activity"/>
    <property type="evidence" value="ECO:0007669"/>
    <property type="project" value="UniProtKB-KW"/>
</dbReference>
<comment type="caution">
    <text evidence="3">The sequence shown here is derived from an EMBL/GenBank/DDBJ whole genome shotgun (WGS) entry which is preliminary data.</text>
</comment>
<dbReference type="InterPro" id="IPR001753">
    <property type="entry name" value="Enoyl-CoA_hydra/iso"/>
</dbReference>
<dbReference type="RefSeq" id="WP_310321753.1">
    <property type="nucleotide sequence ID" value="NZ_JAVDWU010000013.1"/>
</dbReference>
<sequence>MSGDSALLFEVRDQVATITFNNPAKRNVFDAEVRERLADVVGQVRRDAGIRALVLTGAGGHFCSGGDLRNIAAAGLDTAGWRHRMRSLHEWLHDLITLDRPVIAAVDGAAAGAGFSLAMMADFVLATPRAKFCMSFLKVGLVPDMAAFYTLPRIVGVQRAKELMLSARDVGAEEALRLGLVMELHAPEVLLDRAQALATSFVGASPTAVSLIKRALEQAPGASLAALVDAEVNAQALAAATPEHREAVRCFLDKQALPFSWPAAAKS</sequence>
<evidence type="ECO:0000313" key="3">
    <source>
        <dbReference type="EMBL" id="MDR7152719.1"/>
    </source>
</evidence>
<evidence type="ECO:0000256" key="1">
    <source>
        <dbReference type="ARBA" id="ARBA00005254"/>
    </source>
</evidence>
<dbReference type="CDD" id="cd06558">
    <property type="entry name" value="crotonase-like"/>
    <property type="match status" value="1"/>
</dbReference>
<dbReference type="Gene3D" id="3.90.226.10">
    <property type="entry name" value="2-enoyl-CoA Hydratase, Chain A, domain 1"/>
    <property type="match status" value="1"/>
</dbReference>
<proteinExistence type="inferred from homology"/>
<dbReference type="PROSITE" id="PS00166">
    <property type="entry name" value="ENOYL_COA_HYDRATASE"/>
    <property type="match status" value="1"/>
</dbReference>
<dbReference type="SUPFAM" id="SSF52096">
    <property type="entry name" value="ClpP/crotonase"/>
    <property type="match status" value="1"/>
</dbReference>
<dbReference type="InterPro" id="IPR014748">
    <property type="entry name" value="Enoyl-CoA_hydra_C"/>
</dbReference>
<organism evidence="3 4">
    <name type="scientific">Hydrogenophaga palleronii</name>
    <dbReference type="NCBI Taxonomy" id="65655"/>
    <lineage>
        <taxon>Bacteria</taxon>
        <taxon>Pseudomonadati</taxon>
        <taxon>Pseudomonadota</taxon>
        <taxon>Betaproteobacteria</taxon>
        <taxon>Burkholderiales</taxon>
        <taxon>Comamonadaceae</taxon>
        <taxon>Hydrogenophaga</taxon>
    </lineage>
</organism>
<comment type="similarity">
    <text evidence="1 2">Belongs to the enoyl-CoA hydratase/isomerase family.</text>
</comment>
<dbReference type="PANTHER" id="PTHR43459:SF1">
    <property type="entry name" value="EG:BACN32G11.4 PROTEIN"/>
    <property type="match status" value="1"/>
</dbReference>
<reference evidence="3 4" key="1">
    <citation type="submission" date="2023-07" db="EMBL/GenBank/DDBJ databases">
        <title>Sorghum-associated microbial communities from plants grown in Nebraska, USA.</title>
        <authorList>
            <person name="Schachtman D."/>
        </authorList>
    </citation>
    <scope>NUCLEOTIDE SEQUENCE [LARGE SCALE GENOMIC DNA]</scope>
    <source>
        <strain evidence="3 4">4249</strain>
    </source>
</reference>
<evidence type="ECO:0000313" key="4">
    <source>
        <dbReference type="Proteomes" id="UP001265700"/>
    </source>
</evidence>
<name>A0ABU1WTU3_9BURK</name>
<dbReference type="EMBL" id="JAVDWU010000013">
    <property type="protein sequence ID" value="MDR7152719.1"/>
    <property type="molecule type" value="Genomic_DNA"/>
</dbReference>
<evidence type="ECO:0000256" key="2">
    <source>
        <dbReference type="RuleBase" id="RU003707"/>
    </source>
</evidence>